<evidence type="ECO:0000256" key="1">
    <source>
        <dbReference type="ARBA" id="ARBA00022729"/>
    </source>
</evidence>
<dbReference type="AlphaFoldDB" id="A0A3B4AGG2"/>
<feature type="domain" description="C2" evidence="3">
    <location>
        <begin position="6"/>
        <end position="120"/>
    </location>
</feature>
<protein>
    <recommendedName>
        <fullName evidence="3">C2 domain-containing protein</fullName>
    </recommendedName>
</protein>
<dbReference type="Proteomes" id="UP000261520">
    <property type="component" value="Unplaced"/>
</dbReference>
<dbReference type="PANTHER" id="PTHR46096">
    <property type="entry name" value="PERFORIN-1"/>
    <property type="match status" value="1"/>
</dbReference>
<evidence type="ECO:0000256" key="2">
    <source>
        <dbReference type="SAM" id="SignalP"/>
    </source>
</evidence>
<dbReference type="Gene3D" id="2.60.40.150">
    <property type="entry name" value="C2 domain"/>
    <property type="match status" value="1"/>
</dbReference>
<evidence type="ECO:0000313" key="4">
    <source>
        <dbReference type="Ensembl" id="ENSPMGP00000015775.1"/>
    </source>
</evidence>
<dbReference type="GO" id="GO:0016020">
    <property type="term" value="C:membrane"/>
    <property type="evidence" value="ECO:0007669"/>
    <property type="project" value="TreeGrafter"/>
</dbReference>
<keyword evidence="1 2" id="KW-0732">Signal</keyword>
<dbReference type="SUPFAM" id="SSF49562">
    <property type="entry name" value="C2 domain (Calcium/lipid-binding domain, CaLB)"/>
    <property type="match status" value="1"/>
</dbReference>
<dbReference type="InterPro" id="IPR052784">
    <property type="entry name" value="Perforin-1_pore-forming"/>
</dbReference>
<dbReference type="Pfam" id="PF00168">
    <property type="entry name" value="C2"/>
    <property type="match status" value="1"/>
</dbReference>
<dbReference type="SMART" id="SM00239">
    <property type="entry name" value="C2"/>
    <property type="match status" value="1"/>
</dbReference>
<organism evidence="4 5">
    <name type="scientific">Periophthalmus magnuspinnatus</name>
    <dbReference type="NCBI Taxonomy" id="409849"/>
    <lineage>
        <taxon>Eukaryota</taxon>
        <taxon>Metazoa</taxon>
        <taxon>Chordata</taxon>
        <taxon>Craniata</taxon>
        <taxon>Vertebrata</taxon>
        <taxon>Euteleostomi</taxon>
        <taxon>Actinopterygii</taxon>
        <taxon>Neopterygii</taxon>
        <taxon>Teleostei</taxon>
        <taxon>Neoteleostei</taxon>
        <taxon>Acanthomorphata</taxon>
        <taxon>Gobiaria</taxon>
        <taxon>Gobiiformes</taxon>
        <taxon>Gobioidei</taxon>
        <taxon>Gobiidae</taxon>
        <taxon>Oxudercinae</taxon>
        <taxon>Periophthalmus</taxon>
    </lineage>
</organism>
<dbReference type="Ensembl" id="ENSPMGT00000016833.1">
    <property type="protein sequence ID" value="ENSPMGP00000015775.1"/>
    <property type="gene ID" value="ENSPMGG00000012925.1"/>
</dbReference>
<dbReference type="GO" id="GO:0001771">
    <property type="term" value="P:immunological synapse formation"/>
    <property type="evidence" value="ECO:0007669"/>
    <property type="project" value="TreeGrafter"/>
</dbReference>
<dbReference type="PROSITE" id="PS50004">
    <property type="entry name" value="C2"/>
    <property type="match status" value="1"/>
</dbReference>
<reference evidence="4" key="1">
    <citation type="submission" date="2025-08" db="UniProtKB">
        <authorList>
            <consortium name="Ensembl"/>
        </authorList>
    </citation>
    <scope>IDENTIFICATION</scope>
</reference>
<evidence type="ECO:0000259" key="3">
    <source>
        <dbReference type="PROSITE" id="PS50004"/>
    </source>
</evidence>
<keyword evidence="5" id="KW-1185">Reference proteome</keyword>
<feature type="signal peptide" evidence="2">
    <location>
        <begin position="1"/>
        <end position="23"/>
    </location>
</feature>
<evidence type="ECO:0000313" key="5">
    <source>
        <dbReference type="Proteomes" id="UP000261520"/>
    </source>
</evidence>
<dbReference type="InterPro" id="IPR035892">
    <property type="entry name" value="C2_domain_sf"/>
</dbReference>
<sequence>MTTVMISYSSLFVLLLGVSLSFAQVKIFNLRASDLPSDLLGITDGYVKVFCGPAALGETTVKDNNANPWWEEEFTYFKAQENDVLRLEVFDEDFLIHDLLGVCQRKLRVGSYKHDCYLEKGGTLHYEYTLSAPVQK</sequence>
<dbReference type="GO" id="GO:0051607">
    <property type="term" value="P:defense response to virus"/>
    <property type="evidence" value="ECO:0007669"/>
    <property type="project" value="TreeGrafter"/>
</dbReference>
<dbReference type="STRING" id="409849.ENSPMGP00000015775"/>
<dbReference type="InterPro" id="IPR000008">
    <property type="entry name" value="C2_dom"/>
</dbReference>
<proteinExistence type="predicted"/>
<dbReference type="GO" id="GO:0001913">
    <property type="term" value="P:T cell mediated cytotoxicity"/>
    <property type="evidence" value="ECO:0007669"/>
    <property type="project" value="TreeGrafter"/>
</dbReference>
<accession>A0A3B4AGG2</accession>
<dbReference type="GO" id="GO:0022829">
    <property type="term" value="F:wide pore channel activity"/>
    <property type="evidence" value="ECO:0007669"/>
    <property type="project" value="TreeGrafter"/>
</dbReference>
<name>A0A3B4AGG2_9GOBI</name>
<reference evidence="4" key="2">
    <citation type="submission" date="2025-09" db="UniProtKB">
        <authorList>
            <consortium name="Ensembl"/>
        </authorList>
    </citation>
    <scope>IDENTIFICATION</scope>
</reference>
<dbReference type="PANTHER" id="PTHR46096:SF3">
    <property type="entry name" value="PERFORIN-1"/>
    <property type="match status" value="1"/>
</dbReference>
<feature type="chain" id="PRO_5017206377" description="C2 domain-containing protein" evidence="2">
    <location>
        <begin position="24"/>
        <end position="136"/>
    </location>
</feature>